<dbReference type="PROSITE" id="PS50076">
    <property type="entry name" value="DNAJ_2"/>
    <property type="match status" value="1"/>
</dbReference>
<dbReference type="GO" id="GO:0008270">
    <property type="term" value="F:zinc ion binding"/>
    <property type="evidence" value="ECO:0007669"/>
    <property type="project" value="UniProtKB-KW"/>
</dbReference>
<dbReference type="Gene3D" id="2.60.260.20">
    <property type="entry name" value="Urease metallochaperone UreE, N-terminal domain"/>
    <property type="match status" value="2"/>
</dbReference>
<keyword evidence="10 15" id="KW-0346">Stress response</keyword>
<dbReference type="GO" id="GO:0006260">
    <property type="term" value="P:DNA replication"/>
    <property type="evidence" value="ECO:0007669"/>
    <property type="project" value="UniProtKB-KW"/>
</dbReference>
<keyword evidence="7" id="KW-0677">Repeat</keyword>
<dbReference type="HAMAP" id="MF_01152">
    <property type="entry name" value="DnaJ"/>
    <property type="match status" value="1"/>
</dbReference>
<evidence type="ECO:0000256" key="6">
    <source>
        <dbReference type="ARBA" id="ARBA00022723"/>
    </source>
</evidence>
<feature type="zinc finger region" description="CR-type" evidence="12">
    <location>
        <begin position="135"/>
        <end position="213"/>
    </location>
</feature>
<dbReference type="CDD" id="cd10747">
    <property type="entry name" value="DnaJ_C"/>
    <property type="match status" value="1"/>
</dbReference>
<evidence type="ECO:0000256" key="7">
    <source>
        <dbReference type="ARBA" id="ARBA00022737"/>
    </source>
</evidence>
<dbReference type="GO" id="GO:0042026">
    <property type="term" value="P:protein refolding"/>
    <property type="evidence" value="ECO:0007669"/>
    <property type="project" value="TreeGrafter"/>
</dbReference>
<evidence type="ECO:0000256" key="8">
    <source>
        <dbReference type="ARBA" id="ARBA00022771"/>
    </source>
</evidence>
<proteinExistence type="inferred from homology"/>
<dbReference type="OrthoDB" id="10256793at2759"/>
<keyword evidence="6 12" id="KW-0479">Metal-binding</keyword>
<comment type="cofactor">
    <cofactor evidence="1">
        <name>Zn(2+)</name>
        <dbReference type="ChEBI" id="CHEBI:29105"/>
    </cofactor>
</comment>
<dbReference type="PRINTS" id="PR00625">
    <property type="entry name" value="JDOMAIN"/>
</dbReference>
<evidence type="ECO:0000313" key="15">
    <source>
        <dbReference type="EMBL" id="VVC31157.1"/>
    </source>
</evidence>
<evidence type="ECO:0000256" key="9">
    <source>
        <dbReference type="ARBA" id="ARBA00022833"/>
    </source>
</evidence>
<dbReference type="FunFam" id="2.60.260.20:FF:000004">
    <property type="entry name" value="Molecular chaperone DnaJ"/>
    <property type="match status" value="1"/>
</dbReference>
<evidence type="ECO:0000256" key="4">
    <source>
        <dbReference type="ARBA" id="ARBA00022490"/>
    </source>
</evidence>
<evidence type="ECO:0000256" key="2">
    <source>
        <dbReference type="ARBA" id="ARBA00004496"/>
    </source>
</evidence>
<dbReference type="InterPro" id="IPR036410">
    <property type="entry name" value="HSP_DnaJ_Cys-rich_dom_sf"/>
</dbReference>
<evidence type="ECO:0000256" key="5">
    <source>
        <dbReference type="ARBA" id="ARBA00022705"/>
    </source>
</evidence>
<dbReference type="NCBIfam" id="NF008035">
    <property type="entry name" value="PRK10767.1"/>
    <property type="match status" value="1"/>
</dbReference>
<dbReference type="PANTHER" id="PTHR43096:SF48">
    <property type="entry name" value="CHAPERONE PROTEIN DNAJ"/>
    <property type="match status" value="1"/>
</dbReference>
<dbReference type="InterPro" id="IPR002939">
    <property type="entry name" value="DnaJ_C"/>
</dbReference>
<keyword evidence="16" id="KW-1185">Reference proteome</keyword>
<dbReference type="Pfam" id="PF01556">
    <property type="entry name" value="DnaJ_C"/>
    <property type="match status" value="1"/>
</dbReference>
<dbReference type="InterPro" id="IPR018253">
    <property type="entry name" value="DnaJ_domain_CS"/>
</dbReference>
<dbReference type="Gene3D" id="2.10.230.10">
    <property type="entry name" value="Heat shock protein DnaJ, cysteine-rich domain"/>
    <property type="match status" value="1"/>
</dbReference>
<sequence>MEKDYYELLGVDKNANVDEIKKSYKKLALKYHPDRNPGNKEAEEKFKEITAAYEVLSDSNRRARYDNCGNAGADGGFDFNQGFSSAGDFSDIFNDFFGGGFGNRPRTKGNTENQGTPGADLRYDLKITLEDAFQGMQVPVHYVTNVRCDLCQGVGSEGAIKPVQCSTCQGSGRVRSQQGFFTIERTCHTCYGEGKIIHNKCKKCAGNGRRRDEVNISVSIPKGVEDGAKVKVSDKGEAGARGGKNGNLYVCVKITPHKVFTRDMAHLYCKIPVRMTLAALGGEIEVQSIDGAKIKVKVPEGTQTGTKLRCREKGMPYINSHARGDLYIQVIVETLHPKNLTKKQIELLKALQESENLNQQPEGFFNKVKKKYSMF</sequence>
<dbReference type="FunFam" id="2.10.230.10:FF:000002">
    <property type="entry name" value="Molecular chaperone DnaJ"/>
    <property type="match status" value="1"/>
</dbReference>
<dbReference type="InterPro" id="IPR008971">
    <property type="entry name" value="HSP40/DnaJ_pept-bd"/>
</dbReference>
<dbReference type="InterPro" id="IPR036869">
    <property type="entry name" value="J_dom_sf"/>
</dbReference>
<evidence type="ECO:0000256" key="3">
    <source>
        <dbReference type="ARBA" id="ARBA00011738"/>
    </source>
</evidence>
<feature type="domain" description="CR-type" evidence="14">
    <location>
        <begin position="135"/>
        <end position="213"/>
    </location>
</feature>
<reference evidence="15 16" key="1">
    <citation type="submission" date="2019-08" db="EMBL/GenBank/DDBJ databases">
        <authorList>
            <person name="Alioto T."/>
            <person name="Alioto T."/>
            <person name="Gomez Garrido J."/>
        </authorList>
    </citation>
    <scope>NUCLEOTIDE SEQUENCE [LARGE SCALE GENOMIC DNA]</scope>
</reference>
<evidence type="ECO:0000259" key="14">
    <source>
        <dbReference type="PROSITE" id="PS51188"/>
    </source>
</evidence>
<dbReference type="SUPFAM" id="SSF57938">
    <property type="entry name" value="DnaJ/Hsp40 cysteine-rich domain"/>
    <property type="match status" value="1"/>
</dbReference>
<dbReference type="GO" id="GO:0051082">
    <property type="term" value="F:unfolded protein binding"/>
    <property type="evidence" value="ECO:0007669"/>
    <property type="project" value="InterPro"/>
</dbReference>
<keyword evidence="5" id="KW-0235">DNA replication</keyword>
<dbReference type="Gene3D" id="1.10.287.110">
    <property type="entry name" value="DnaJ domain"/>
    <property type="match status" value="1"/>
</dbReference>
<dbReference type="SUPFAM" id="SSF46565">
    <property type="entry name" value="Chaperone J-domain"/>
    <property type="match status" value="1"/>
</dbReference>
<dbReference type="AlphaFoldDB" id="A0A5E4MHZ5"/>
<keyword evidence="11" id="KW-0143">Chaperone</keyword>
<dbReference type="GO" id="GO:0005524">
    <property type="term" value="F:ATP binding"/>
    <property type="evidence" value="ECO:0007669"/>
    <property type="project" value="InterPro"/>
</dbReference>
<dbReference type="Proteomes" id="UP000325440">
    <property type="component" value="Unassembled WGS sequence"/>
</dbReference>
<dbReference type="GO" id="GO:0005737">
    <property type="term" value="C:cytoplasm"/>
    <property type="evidence" value="ECO:0007669"/>
    <property type="project" value="UniProtKB-SubCell"/>
</dbReference>
<dbReference type="SMART" id="SM00271">
    <property type="entry name" value="DnaJ"/>
    <property type="match status" value="1"/>
</dbReference>
<evidence type="ECO:0000256" key="11">
    <source>
        <dbReference type="ARBA" id="ARBA00023186"/>
    </source>
</evidence>
<evidence type="ECO:0000313" key="16">
    <source>
        <dbReference type="Proteomes" id="UP000325440"/>
    </source>
</evidence>
<gene>
    <name evidence="15" type="ORF">CINCED_3A003465</name>
</gene>
<organism evidence="15 16">
    <name type="scientific">Cinara cedri</name>
    <dbReference type="NCBI Taxonomy" id="506608"/>
    <lineage>
        <taxon>Eukaryota</taxon>
        <taxon>Metazoa</taxon>
        <taxon>Ecdysozoa</taxon>
        <taxon>Arthropoda</taxon>
        <taxon>Hexapoda</taxon>
        <taxon>Insecta</taxon>
        <taxon>Pterygota</taxon>
        <taxon>Neoptera</taxon>
        <taxon>Paraneoptera</taxon>
        <taxon>Hemiptera</taxon>
        <taxon>Sternorrhyncha</taxon>
        <taxon>Aphidomorpha</taxon>
        <taxon>Aphidoidea</taxon>
        <taxon>Aphididae</taxon>
        <taxon>Lachninae</taxon>
        <taxon>Cinara</taxon>
    </lineage>
</organism>
<dbReference type="InterPro" id="IPR001623">
    <property type="entry name" value="DnaJ_domain"/>
</dbReference>
<dbReference type="EMBL" id="CABPRJ010000609">
    <property type="protein sequence ID" value="VVC31157.1"/>
    <property type="molecule type" value="Genomic_DNA"/>
</dbReference>
<keyword evidence="8 12" id="KW-0863">Zinc-finger</keyword>
<dbReference type="PANTHER" id="PTHR43096">
    <property type="entry name" value="DNAJ HOMOLOG 1, MITOCHONDRIAL-RELATED"/>
    <property type="match status" value="1"/>
</dbReference>
<keyword evidence="4" id="KW-0963">Cytoplasm</keyword>
<dbReference type="NCBIfam" id="TIGR02349">
    <property type="entry name" value="DnaJ_bact"/>
    <property type="match status" value="1"/>
</dbReference>
<dbReference type="InterPro" id="IPR001305">
    <property type="entry name" value="HSP_DnaJ_Cys-rich_dom"/>
</dbReference>
<dbReference type="GO" id="GO:0031072">
    <property type="term" value="F:heat shock protein binding"/>
    <property type="evidence" value="ECO:0007669"/>
    <property type="project" value="InterPro"/>
</dbReference>
<accession>A0A5E4MHZ5</accession>
<dbReference type="PROSITE" id="PS00636">
    <property type="entry name" value="DNAJ_1"/>
    <property type="match status" value="1"/>
</dbReference>
<dbReference type="SUPFAM" id="SSF49493">
    <property type="entry name" value="HSP40/DnaJ peptide-binding domain"/>
    <property type="match status" value="2"/>
</dbReference>
<evidence type="ECO:0000256" key="10">
    <source>
        <dbReference type="ARBA" id="ARBA00023016"/>
    </source>
</evidence>
<dbReference type="GO" id="GO:0009408">
    <property type="term" value="P:response to heat"/>
    <property type="evidence" value="ECO:0007669"/>
    <property type="project" value="InterPro"/>
</dbReference>
<dbReference type="Pfam" id="PF00226">
    <property type="entry name" value="DnaJ"/>
    <property type="match status" value="1"/>
</dbReference>
<comment type="subcellular location">
    <subcellularLocation>
        <location evidence="2">Cytoplasm</location>
    </subcellularLocation>
</comment>
<name>A0A5E4MHZ5_9HEMI</name>
<comment type="subunit">
    <text evidence="3">Homodimer.</text>
</comment>
<dbReference type="FunFam" id="1.10.287.110:FF:000034">
    <property type="entry name" value="Chaperone protein DnaJ"/>
    <property type="match status" value="1"/>
</dbReference>
<dbReference type="CDD" id="cd06257">
    <property type="entry name" value="DnaJ"/>
    <property type="match status" value="1"/>
</dbReference>
<evidence type="ECO:0000259" key="13">
    <source>
        <dbReference type="PROSITE" id="PS50076"/>
    </source>
</evidence>
<protein>
    <submittedName>
        <fullName evidence="15">DnaJ domain,Chaperone DnaJ, C-terminal,Heat shock protein DnaJ, cysteine-rich domain,HSP40/DnaJ</fullName>
    </submittedName>
</protein>
<dbReference type="PROSITE" id="PS51188">
    <property type="entry name" value="ZF_CR"/>
    <property type="match status" value="1"/>
</dbReference>
<feature type="domain" description="J" evidence="13">
    <location>
        <begin position="4"/>
        <end position="69"/>
    </location>
</feature>
<dbReference type="CDD" id="cd10719">
    <property type="entry name" value="DnaJ_zf"/>
    <property type="match status" value="1"/>
</dbReference>
<dbReference type="InterPro" id="IPR012724">
    <property type="entry name" value="DnaJ"/>
</dbReference>
<evidence type="ECO:0000256" key="1">
    <source>
        <dbReference type="ARBA" id="ARBA00001947"/>
    </source>
</evidence>
<evidence type="ECO:0000256" key="12">
    <source>
        <dbReference type="PROSITE-ProRule" id="PRU00546"/>
    </source>
</evidence>
<keyword evidence="9 12" id="KW-0862">Zinc</keyword>
<dbReference type="Pfam" id="PF00684">
    <property type="entry name" value="DnaJ_CXXCXGXG"/>
    <property type="match status" value="1"/>
</dbReference>